<dbReference type="AlphaFoldDB" id="A0A8S1QYS3"/>
<organism evidence="1 2">
    <name type="scientific">Paramecium sonneborni</name>
    <dbReference type="NCBI Taxonomy" id="65129"/>
    <lineage>
        <taxon>Eukaryota</taxon>
        <taxon>Sar</taxon>
        <taxon>Alveolata</taxon>
        <taxon>Ciliophora</taxon>
        <taxon>Intramacronucleata</taxon>
        <taxon>Oligohymenophorea</taxon>
        <taxon>Peniculida</taxon>
        <taxon>Parameciidae</taxon>
        <taxon>Paramecium</taxon>
    </lineage>
</organism>
<sequence>MTKLEIGVKQWAFLVISQNPMDQIYQAIKGMGDIYPILKKIEYQLFHEQFKEIISDNQLDYDLAGYFLSLEFLINCQTISNIFLHFTNDNYYQQQQKR</sequence>
<protein>
    <submittedName>
        <fullName evidence="1">Uncharacterized protein</fullName>
    </submittedName>
</protein>
<reference evidence="1" key="1">
    <citation type="submission" date="2021-01" db="EMBL/GenBank/DDBJ databases">
        <authorList>
            <consortium name="Genoscope - CEA"/>
            <person name="William W."/>
        </authorList>
    </citation>
    <scope>NUCLEOTIDE SEQUENCE</scope>
</reference>
<gene>
    <name evidence="1" type="ORF">PSON_ATCC_30995.1.T1250009</name>
</gene>
<comment type="caution">
    <text evidence="1">The sequence shown here is derived from an EMBL/GenBank/DDBJ whole genome shotgun (WGS) entry which is preliminary data.</text>
</comment>
<dbReference type="Proteomes" id="UP000692954">
    <property type="component" value="Unassembled WGS sequence"/>
</dbReference>
<accession>A0A8S1QYS3</accession>
<dbReference type="EMBL" id="CAJJDN010000125">
    <property type="protein sequence ID" value="CAD8120194.1"/>
    <property type="molecule type" value="Genomic_DNA"/>
</dbReference>
<proteinExistence type="predicted"/>
<dbReference type="OrthoDB" id="284331at2759"/>
<evidence type="ECO:0000313" key="1">
    <source>
        <dbReference type="EMBL" id="CAD8120194.1"/>
    </source>
</evidence>
<evidence type="ECO:0000313" key="2">
    <source>
        <dbReference type="Proteomes" id="UP000692954"/>
    </source>
</evidence>
<keyword evidence="2" id="KW-1185">Reference proteome</keyword>
<name>A0A8S1QYS3_9CILI</name>